<dbReference type="InterPro" id="IPR011009">
    <property type="entry name" value="Kinase-like_dom_sf"/>
</dbReference>
<dbReference type="SMART" id="SM00233">
    <property type="entry name" value="PH"/>
    <property type="match status" value="1"/>
</dbReference>
<dbReference type="PANTHER" id="PTHR24356">
    <property type="entry name" value="SERINE/THREONINE-PROTEIN KINASE"/>
    <property type="match status" value="1"/>
</dbReference>
<dbReference type="AlphaFoldDB" id="A0A0L0D5X8"/>
<evidence type="ECO:0000313" key="15">
    <source>
        <dbReference type="Proteomes" id="UP000054408"/>
    </source>
</evidence>
<dbReference type="GeneID" id="25563552"/>
<dbReference type="InterPro" id="IPR033931">
    <property type="entry name" value="PDK1-typ_PH"/>
</dbReference>
<evidence type="ECO:0000256" key="2">
    <source>
        <dbReference type="ARBA" id="ARBA00012513"/>
    </source>
</evidence>
<keyword evidence="15" id="KW-1185">Reference proteome</keyword>
<dbReference type="CDD" id="cd05581">
    <property type="entry name" value="STKc_PDK1"/>
    <property type="match status" value="1"/>
</dbReference>
<dbReference type="PROSITE" id="PS00108">
    <property type="entry name" value="PROTEIN_KINASE_ST"/>
    <property type="match status" value="1"/>
</dbReference>
<dbReference type="EMBL" id="GL349448">
    <property type="protein sequence ID" value="KNC47759.1"/>
    <property type="molecule type" value="Genomic_DNA"/>
</dbReference>
<proteinExistence type="inferred from homology"/>
<dbReference type="Proteomes" id="UP000054408">
    <property type="component" value="Unassembled WGS sequence"/>
</dbReference>
<dbReference type="Gene3D" id="2.30.29.30">
    <property type="entry name" value="Pleckstrin-homology domain (PH domain)/Phosphotyrosine-binding domain (PTB)"/>
    <property type="match status" value="1"/>
</dbReference>
<dbReference type="Gene3D" id="3.30.200.20">
    <property type="entry name" value="Phosphorylase Kinase, domain 1"/>
    <property type="match status" value="1"/>
</dbReference>
<evidence type="ECO:0000259" key="13">
    <source>
        <dbReference type="PROSITE" id="PS50011"/>
    </source>
</evidence>
<evidence type="ECO:0000256" key="10">
    <source>
        <dbReference type="PROSITE-ProRule" id="PRU10141"/>
    </source>
</evidence>
<comment type="catalytic activity">
    <reaction evidence="8">
        <text>L-threonyl-[protein] + ATP = O-phospho-L-threonyl-[protein] + ADP + H(+)</text>
        <dbReference type="Rhea" id="RHEA:46608"/>
        <dbReference type="Rhea" id="RHEA-COMP:11060"/>
        <dbReference type="Rhea" id="RHEA-COMP:11605"/>
        <dbReference type="ChEBI" id="CHEBI:15378"/>
        <dbReference type="ChEBI" id="CHEBI:30013"/>
        <dbReference type="ChEBI" id="CHEBI:30616"/>
        <dbReference type="ChEBI" id="CHEBI:61977"/>
        <dbReference type="ChEBI" id="CHEBI:456216"/>
        <dbReference type="EC" id="2.7.11.1"/>
    </reaction>
</comment>
<comment type="similarity">
    <text evidence="1">Belongs to the protein kinase superfamily. AGC Ser/Thr protein kinase family. PDPK1 subfamily.</text>
</comment>
<dbReference type="GO" id="GO:0004674">
    <property type="term" value="F:protein serine/threonine kinase activity"/>
    <property type="evidence" value="ECO:0007669"/>
    <property type="project" value="UniProtKB-KW"/>
</dbReference>
<feature type="binding site" evidence="10">
    <location>
        <position position="41"/>
    </location>
    <ligand>
        <name>ATP</name>
        <dbReference type="ChEBI" id="CHEBI:30616"/>
    </ligand>
</feature>
<dbReference type="eggNOG" id="KOG0592">
    <property type="taxonomic scope" value="Eukaryota"/>
</dbReference>
<dbReference type="GO" id="GO:0035556">
    <property type="term" value="P:intracellular signal transduction"/>
    <property type="evidence" value="ECO:0007669"/>
    <property type="project" value="TreeGrafter"/>
</dbReference>
<dbReference type="OrthoDB" id="347657at2759"/>
<feature type="domain" description="Protein kinase" evidence="13">
    <location>
        <begin position="12"/>
        <end position="292"/>
    </location>
</feature>
<keyword evidence="7 10" id="KW-0067">ATP-binding</keyword>
<dbReference type="CDD" id="cd01262">
    <property type="entry name" value="PH_PDK1"/>
    <property type="match status" value="1"/>
</dbReference>
<dbReference type="SUPFAM" id="SSF56112">
    <property type="entry name" value="Protein kinase-like (PK-like)"/>
    <property type="match status" value="1"/>
</dbReference>
<accession>A0A0L0D5X8</accession>
<name>A0A0L0D5X8_THETB</name>
<dbReference type="FunFam" id="3.30.200.20:FF:000042">
    <property type="entry name" value="Aurora kinase A"/>
    <property type="match status" value="1"/>
</dbReference>
<organism evidence="14 15">
    <name type="scientific">Thecamonas trahens ATCC 50062</name>
    <dbReference type="NCBI Taxonomy" id="461836"/>
    <lineage>
        <taxon>Eukaryota</taxon>
        <taxon>Apusozoa</taxon>
        <taxon>Apusomonadida</taxon>
        <taxon>Apusomonadidae</taxon>
        <taxon>Thecamonas</taxon>
    </lineage>
</organism>
<evidence type="ECO:0000256" key="9">
    <source>
        <dbReference type="ARBA" id="ARBA00048679"/>
    </source>
</evidence>
<dbReference type="PANTHER" id="PTHR24356:SF163">
    <property type="entry name" value="3-PHOSPHOINOSITIDE-DEPENDENT PROTEIN KINASE 1-RELATED"/>
    <property type="match status" value="1"/>
</dbReference>
<dbReference type="FunFam" id="1.10.510.10:FF:000833">
    <property type="entry name" value="AGC family protein kinase"/>
    <property type="match status" value="1"/>
</dbReference>
<feature type="region of interest" description="Disordered" evidence="12">
    <location>
        <begin position="162"/>
        <end position="183"/>
    </location>
</feature>
<keyword evidence="3 11" id="KW-0723">Serine/threonine-protein kinase</keyword>
<evidence type="ECO:0000256" key="3">
    <source>
        <dbReference type="ARBA" id="ARBA00022527"/>
    </source>
</evidence>
<keyword evidence="6 14" id="KW-0418">Kinase</keyword>
<protein>
    <recommendedName>
        <fullName evidence="2">non-specific serine/threonine protein kinase</fullName>
        <ecNumber evidence="2">2.7.11.1</ecNumber>
    </recommendedName>
</protein>
<evidence type="ECO:0000256" key="12">
    <source>
        <dbReference type="SAM" id="MobiDB-lite"/>
    </source>
</evidence>
<dbReference type="Pfam" id="PF14593">
    <property type="entry name" value="PH_3"/>
    <property type="match status" value="1"/>
</dbReference>
<dbReference type="InterPro" id="IPR008271">
    <property type="entry name" value="Ser/Thr_kinase_AS"/>
</dbReference>
<reference evidence="14 15" key="1">
    <citation type="submission" date="2010-05" db="EMBL/GenBank/DDBJ databases">
        <title>The Genome Sequence of Thecamonas trahens ATCC 50062.</title>
        <authorList>
            <consortium name="The Broad Institute Genome Sequencing Platform"/>
            <person name="Russ C."/>
            <person name="Cuomo C."/>
            <person name="Shea T."/>
            <person name="Young S.K."/>
            <person name="Zeng Q."/>
            <person name="Koehrsen M."/>
            <person name="Haas B."/>
            <person name="Borodovsky M."/>
            <person name="Guigo R."/>
            <person name="Alvarado L."/>
            <person name="Berlin A."/>
            <person name="Bochicchio J."/>
            <person name="Borenstein D."/>
            <person name="Chapman S."/>
            <person name="Chen Z."/>
            <person name="Freedman E."/>
            <person name="Gellesch M."/>
            <person name="Goldberg J."/>
            <person name="Griggs A."/>
            <person name="Gujja S."/>
            <person name="Heilman E."/>
            <person name="Heiman D."/>
            <person name="Hepburn T."/>
            <person name="Howarth C."/>
            <person name="Jen D."/>
            <person name="Larson L."/>
            <person name="Mehta T."/>
            <person name="Park D."/>
            <person name="Pearson M."/>
            <person name="Roberts A."/>
            <person name="Saif S."/>
            <person name="Shenoy N."/>
            <person name="Sisk P."/>
            <person name="Stolte C."/>
            <person name="Sykes S."/>
            <person name="Thomson T."/>
            <person name="Walk T."/>
            <person name="White J."/>
            <person name="Yandava C."/>
            <person name="Burger G."/>
            <person name="Gray M.W."/>
            <person name="Holland P.W.H."/>
            <person name="King N."/>
            <person name="Lang F.B.F."/>
            <person name="Roger A.J."/>
            <person name="Ruiz-Trillo I."/>
            <person name="Lander E."/>
            <person name="Nusbaum C."/>
        </authorList>
    </citation>
    <scope>NUCLEOTIDE SEQUENCE [LARGE SCALE GENOMIC DNA]</scope>
    <source>
        <strain evidence="14 15">ATCC 50062</strain>
    </source>
</reference>
<dbReference type="STRING" id="461836.A0A0L0D5X8"/>
<evidence type="ECO:0000256" key="1">
    <source>
        <dbReference type="ARBA" id="ARBA00010006"/>
    </source>
</evidence>
<dbReference type="RefSeq" id="XP_013759237.1">
    <property type="nucleotide sequence ID" value="XM_013903783.1"/>
</dbReference>
<dbReference type="GO" id="GO:0005524">
    <property type="term" value="F:ATP binding"/>
    <property type="evidence" value="ECO:0007669"/>
    <property type="project" value="UniProtKB-UniRule"/>
</dbReference>
<dbReference type="InterPro" id="IPR050236">
    <property type="entry name" value="Ser_Thr_kinase_AGC"/>
</dbReference>
<evidence type="ECO:0000313" key="14">
    <source>
        <dbReference type="EMBL" id="KNC47759.1"/>
    </source>
</evidence>
<evidence type="ECO:0000256" key="6">
    <source>
        <dbReference type="ARBA" id="ARBA00022777"/>
    </source>
</evidence>
<keyword evidence="4" id="KW-0808">Transferase</keyword>
<evidence type="ECO:0000256" key="4">
    <source>
        <dbReference type="ARBA" id="ARBA00022679"/>
    </source>
</evidence>
<evidence type="ECO:0000256" key="7">
    <source>
        <dbReference type="ARBA" id="ARBA00022840"/>
    </source>
</evidence>
<sequence>MADSRKRYREDFEFRTVLGEGSFGQVYEAEEKANGRRCAIKVLSKDHIMREDKIRYVTTERDLLDLCKHPLVVRLYYTFSDPSSLYFVMEIAENGELLTWLRTLGRFDVPTSQFHMAELVSALEFLHSKNVVHRDLKPENVLITADWHLKITDFGTAKLLEPADGGEGEGEGDGGAGDGTASETTMARSNSFLGTAEYVSPELLTDKYTCKASDLWGLGCILYQLLTGAMPFHAATDYLIFQRIQKRDLKFPDDFPSDEARGLVDELLELDPVERIGAGPGGYDMLRDHFFFEGVNWERLWEQPAPDLSVLSPEMAAGTDACGGDDSRSRGEKLALQRQSQWADFVGDDELIVKNGLVFKKKGLSTKKRMLFLTDKPRLFYVDPKKNVVKGEIPWSGDLSPELVSAKKFRIHVPDRSYNLSDPDATASEWVEAIGDLLASS</sequence>
<evidence type="ECO:0000256" key="8">
    <source>
        <dbReference type="ARBA" id="ARBA00047899"/>
    </source>
</evidence>
<dbReference type="Pfam" id="PF00069">
    <property type="entry name" value="Pkinase"/>
    <property type="match status" value="1"/>
</dbReference>
<dbReference type="Gene3D" id="1.10.510.10">
    <property type="entry name" value="Transferase(Phosphotransferase) domain 1"/>
    <property type="match status" value="1"/>
</dbReference>
<dbReference type="SMART" id="SM00220">
    <property type="entry name" value="S_TKc"/>
    <property type="match status" value="1"/>
</dbReference>
<comment type="catalytic activity">
    <reaction evidence="9">
        <text>L-seryl-[protein] + ATP = O-phospho-L-seryl-[protein] + ADP + H(+)</text>
        <dbReference type="Rhea" id="RHEA:17989"/>
        <dbReference type="Rhea" id="RHEA-COMP:9863"/>
        <dbReference type="Rhea" id="RHEA-COMP:11604"/>
        <dbReference type="ChEBI" id="CHEBI:15378"/>
        <dbReference type="ChEBI" id="CHEBI:29999"/>
        <dbReference type="ChEBI" id="CHEBI:30616"/>
        <dbReference type="ChEBI" id="CHEBI:83421"/>
        <dbReference type="ChEBI" id="CHEBI:456216"/>
        <dbReference type="EC" id="2.7.11.1"/>
    </reaction>
</comment>
<dbReference type="OMA" id="QYRVPDN"/>
<dbReference type="SUPFAM" id="SSF50729">
    <property type="entry name" value="PH domain-like"/>
    <property type="match status" value="1"/>
</dbReference>
<dbReference type="InterPro" id="IPR001849">
    <property type="entry name" value="PH_domain"/>
</dbReference>
<evidence type="ECO:0000256" key="5">
    <source>
        <dbReference type="ARBA" id="ARBA00022741"/>
    </source>
</evidence>
<evidence type="ECO:0000256" key="11">
    <source>
        <dbReference type="RuleBase" id="RU000304"/>
    </source>
</evidence>
<gene>
    <name evidence="14" type="ORF">AMSG_03986</name>
</gene>
<dbReference type="InterPro" id="IPR000719">
    <property type="entry name" value="Prot_kinase_dom"/>
</dbReference>
<dbReference type="InterPro" id="IPR017441">
    <property type="entry name" value="Protein_kinase_ATP_BS"/>
</dbReference>
<dbReference type="InterPro" id="IPR039046">
    <property type="entry name" value="PDPK1"/>
</dbReference>
<keyword evidence="5 10" id="KW-0547">Nucleotide-binding</keyword>
<dbReference type="PROSITE" id="PS00107">
    <property type="entry name" value="PROTEIN_KINASE_ATP"/>
    <property type="match status" value="1"/>
</dbReference>
<dbReference type="InterPro" id="IPR011993">
    <property type="entry name" value="PH-like_dom_sf"/>
</dbReference>
<dbReference type="PROSITE" id="PS50011">
    <property type="entry name" value="PROTEIN_KINASE_DOM"/>
    <property type="match status" value="1"/>
</dbReference>
<dbReference type="EC" id="2.7.11.1" evidence="2"/>